<keyword evidence="4" id="KW-0472">Membrane</keyword>
<dbReference type="AlphaFoldDB" id="A0A8J7S3E9"/>
<dbReference type="InterPro" id="IPR012944">
    <property type="entry name" value="SusD_RagB_dom"/>
</dbReference>
<proteinExistence type="inferred from homology"/>
<comment type="caution">
    <text evidence="7">The sequence shown here is derived from an EMBL/GenBank/DDBJ whole genome shotgun (WGS) entry which is preliminary data.</text>
</comment>
<sequence>MAVLLITAAACDDILDVSNPGAIEEDELTNVNLEQSLINGVIGEFQYTHSYTSQWTGTVADELLLDHTFAQTIPMVLRTADENNVYVANIYSFWQRSRASADDAVSRFEVMYGDDAYSRVNTLKALAYGGYSYVMMAETFCEAPVNVSAAYSSDELFRIAIERFEEALSAADNALSAGEPGAMVERLRNLALLGAARASLNLGEMEDAEEYALQVADDFEMWIRHSDNSSRQYNPFRDPTTGANNRYLSPGEPFQNLNDIRVPHTAEKLTSLVEGTMMYIPYQPYSFSDWVAEEAMEFQRSTDVRFASALEARYIIAEARGASDYTLDLVNERREFAGHDSVDLTGDELMAELREQRARDFYLTGKRFGDLRRYKNLYGIDLFPSGDDPFQNLPYGDLTCLPIPQSERNSNPNL</sequence>
<dbReference type="Proteomes" id="UP000673975">
    <property type="component" value="Unassembled WGS sequence"/>
</dbReference>
<gene>
    <name evidence="7" type="ORF">NATSA_01390</name>
</gene>
<dbReference type="Pfam" id="PF07980">
    <property type="entry name" value="SusD_RagB"/>
    <property type="match status" value="1"/>
</dbReference>
<reference evidence="7" key="1">
    <citation type="submission" date="2021-02" db="EMBL/GenBank/DDBJ databases">
        <title>Natronogracilivirga saccharolytica gen. nov. sp. nov. a new anaerobic, haloalkiliphilic carbohydrate-fermenting bacterium from soda lake and proposing of Cyclonatronumiaceae fam. nov. in the phylum Balneolaeota.</title>
        <authorList>
            <person name="Zhilina T.N."/>
            <person name="Sorokin D.Y."/>
            <person name="Zavarzina D.G."/>
            <person name="Toshchakov S.V."/>
            <person name="Kublanov I.V."/>
        </authorList>
    </citation>
    <scope>NUCLEOTIDE SEQUENCE</scope>
    <source>
        <strain evidence="7">Z-1702</strain>
    </source>
</reference>
<keyword evidence="3" id="KW-0732">Signal</keyword>
<evidence type="ECO:0000313" key="8">
    <source>
        <dbReference type="Proteomes" id="UP000673975"/>
    </source>
</evidence>
<evidence type="ECO:0000256" key="5">
    <source>
        <dbReference type="ARBA" id="ARBA00023237"/>
    </source>
</evidence>
<organism evidence="7 8">
    <name type="scientific">Natronogracilivirga saccharolytica</name>
    <dbReference type="NCBI Taxonomy" id="2812953"/>
    <lineage>
        <taxon>Bacteria</taxon>
        <taxon>Pseudomonadati</taxon>
        <taxon>Balneolota</taxon>
        <taxon>Balneolia</taxon>
        <taxon>Balneolales</taxon>
        <taxon>Cyclonatronaceae</taxon>
        <taxon>Natronogracilivirga</taxon>
    </lineage>
</organism>
<evidence type="ECO:0000259" key="6">
    <source>
        <dbReference type="Pfam" id="PF07980"/>
    </source>
</evidence>
<comment type="similarity">
    <text evidence="2">Belongs to the SusD family.</text>
</comment>
<feature type="domain" description="RagB/SusD" evidence="6">
    <location>
        <begin position="322"/>
        <end position="414"/>
    </location>
</feature>
<evidence type="ECO:0000256" key="3">
    <source>
        <dbReference type="ARBA" id="ARBA00022729"/>
    </source>
</evidence>
<comment type="subcellular location">
    <subcellularLocation>
        <location evidence="1">Cell outer membrane</location>
    </subcellularLocation>
</comment>
<evidence type="ECO:0000313" key="7">
    <source>
        <dbReference type="EMBL" id="MBP3191308.1"/>
    </source>
</evidence>
<accession>A0A8J7S3E9</accession>
<name>A0A8J7S3E9_9BACT</name>
<evidence type="ECO:0000256" key="1">
    <source>
        <dbReference type="ARBA" id="ARBA00004442"/>
    </source>
</evidence>
<dbReference type="InterPro" id="IPR011990">
    <property type="entry name" value="TPR-like_helical_dom_sf"/>
</dbReference>
<evidence type="ECO:0000256" key="2">
    <source>
        <dbReference type="ARBA" id="ARBA00006275"/>
    </source>
</evidence>
<keyword evidence="5" id="KW-0998">Cell outer membrane</keyword>
<dbReference type="GO" id="GO:0009279">
    <property type="term" value="C:cell outer membrane"/>
    <property type="evidence" value="ECO:0007669"/>
    <property type="project" value="UniProtKB-SubCell"/>
</dbReference>
<dbReference type="SUPFAM" id="SSF48452">
    <property type="entry name" value="TPR-like"/>
    <property type="match status" value="1"/>
</dbReference>
<evidence type="ECO:0000256" key="4">
    <source>
        <dbReference type="ARBA" id="ARBA00023136"/>
    </source>
</evidence>
<dbReference type="EMBL" id="JAFIDN010000001">
    <property type="protein sequence ID" value="MBP3191308.1"/>
    <property type="molecule type" value="Genomic_DNA"/>
</dbReference>
<dbReference type="Gene3D" id="1.25.40.390">
    <property type="match status" value="1"/>
</dbReference>
<keyword evidence="8" id="KW-1185">Reference proteome</keyword>
<protein>
    <recommendedName>
        <fullName evidence="6">RagB/SusD domain-containing protein</fullName>
    </recommendedName>
</protein>